<dbReference type="AlphaFoldDB" id="A0AAD6CY86"/>
<sequence length="433" mass="49207">MFTPGIDREDLVKTILERNYSRQTTHISAVGSGKNNFVYRVSLRASEPPFNETSPPLKFGTQALPPDTTEVILRLSDPDANLNVAVRIQNEVAAINLMQKALTLYPLTIVPKLYGWESADDANETGCIHGWILQESMRGLPLDTIFPNLPFEDKCKIISQIAQIFKAIQIFQLPQTVTQIGGLGFNSEGDIISGPFTIPLGGPFSTHNDLFKANLNLQLQAAERNVLIGGWRKGSDDNLYDRLQNFMKSSLIDDILGKTEKSTDLTLIHGDFDIHNMLIDLDSLQITALLDFDFSHVSFVAEEFLYSFLFIHGLLMGPIEEDEYVALRKAQLQGFQNDTQTSQIEEDKEKGQESVDWKLAQAWDEELARLNIQRPSCIKGIDEVSALHWFLQEISPPYFDMKRWLTSQTPEQQEKMRMEVKSTIERYLERWGF</sequence>
<dbReference type="PANTHER" id="PTHR21310">
    <property type="entry name" value="AMINOGLYCOSIDE PHOSPHOTRANSFERASE-RELATED-RELATED"/>
    <property type="match status" value="1"/>
</dbReference>
<evidence type="ECO:0000313" key="3">
    <source>
        <dbReference type="Proteomes" id="UP001220324"/>
    </source>
</evidence>
<feature type="domain" description="Aminoglycoside phosphotransferase" evidence="1">
    <location>
        <begin position="69"/>
        <end position="308"/>
    </location>
</feature>
<dbReference type="PANTHER" id="PTHR21310:SF15">
    <property type="entry name" value="AMINOGLYCOSIDE PHOSPHOTRANSFERASE DOMAIN-CONTAINING PROTEIN"/>
    <property type="match status" value="1"/>
</dbReference>
<protein>
    <recommendedName>
        <fullName evidence="1">Aminoglycoside phosphotransferase domain-containing protein</fullName>
    </recommendedName>
</protein>
<dbReference type="InterPro" id="IPR011009">
    <property type="entry name" value="Kinase-like_dom_sf"/>
</dbReference>
<evidence type="ECO:0000259" key="1">
    <source>
        <dbReference type="Pfam" id="PF01636"/>
    </source>
</evidence>
<dbReference type="InterPro" id="IPR051678">
    <property type="entry name" value="AGP_Transferase"/>
</dbReference>
<dbReference type="InterPro" id="IPR002575">
    <property type="entry name" value="Aminoglycoside_PTrfase"/>
</dbReference>
<dbReference type="EMBL" id="JAQIZZ010000003">
    <property type="protein sequence ID" value="KAJ5545570.1"/>
    <property type="molecule type" value="Genomic_DNA"/>
</dbReference>
<keyword evidence="3" id="KW-1185">Reference proteome</keyword>
<reference evidence="2 3" key="1">
    <citation type="journal article" date="2023" name="IMA Fungus">
        <title>Comparative genomic study of the Penicillium genus elucidates a diverse pangenome and 15 lateral gene transfer events.</title>
        <authorList>
            <person name="Petersen C."/>
            <person name="Sorensen T."/>
            <person name="Nielsen M.R."/>
            <person name="Sondergaard T.E."/>
            <person name="Sorensen J.L."/>
            <person name="Fitzpatrick D.A."/>
            <person name="Frisvad J.C."/>
            <person name="Nielsen K.L."/>
        </authorList>
    </citation>
    <scope>NUCLEOTIDE SEQUENCE [LARGE SCALE GENOMIC DNA]</scope>
    <source>
        <strain evidence="2 3">IBT 35679</strain>
    </source>
</reference>
<gene>
    <name evidence="2" type="ORF">N7494_003155</name>
</gene>
<dbReference type="Gene3D" id="3.90.1200.10">
    <property type="match status" value="1"/>
</dbReference>
<comment type="caution">
    <text evidence="2">The sequence shown here is derived from an EMBL/GenBank/DDBJ whole genome shotgun (WGS) entry which is preliminary data.</text>
</comment>
<organism evidence="2 3">
    <name type="scientific">Penicillium frequentans</name>
    <dbReference type="NCBI Taxonomy" id="3151616"/>
    <lineage>
        <taxon>Eukaryota</taxon>
        <taxon>Fungi</taxon>
        <taxon>Dikarya</taxon>
        <taxon>Ascomycota</taxon>
        <taxon>Pezizomycotina</taxon>
        <taxon>Eurotiomycetes</taxon>
        <taxon>Eurotiomycetidae</taxon>
        <taxon>Eurotiales</taxon>
        <taxon>Aspergillaceae</taxon>
        <taxon>Penicillium</taxon>
    </lineage>
</organism>
<evidence type="ECO:0000313" key="2">
    <source>
        <dbReference type="EMBL" id="KAJ5545570.1"/>
    </source>
</evidence>
<proteinExistence type="predicted"/>
<name>A0AAD6CY86_9EURO</name>
<accession>A0AAD6CY86</accession>
<dbReference type="SUPFAM" id="SSF56112">
    <property type="entry name" value="Protein kinase-like (PK-like)"/>
    <property type="match status" value="1"/>
</dbReference>
<dbReference type="Proteomes" id="UP001220324">
    <property type="component" value="Unassembled WGS sequence"/>
</dbReference>
<dbReference type="Pfam" id="PF01636">
    <property type="entry name" value="APH"/>
    <property type="match status" value="1"/>
</dbReference>